<reference evidence="2" key="1">
    <citation type="journal article" date="2023" name="Science">
        <title>Genome structures resolve the early diversification of teleost fishes.</title>
        <authorList>
            <person name="Parey E."/>
            <person name="Louis A."/>
            <person name="Montfort J."/>
            <person name="Bouchez O."/>
            <person name="Roques C."/>
            <person name="Iampietro C."/>
            <person name="Lluch J."/>
            <person name="Castinel A."/>
            <person name="Donnadieu C."/>
            <person name="Desvignes T."/>
            <person name="Floi Bucao C."/>
            <person name="Jouanno E."/>
            <person name="Wen M."/>
            <person name="Mejri S."/>
            <person name="Dirks R."/>
            <person name="Jansen H."/>
            <person name="Henkel C."/>
            <person name="Chen W.J."/>
            <person name="Zahm M."/>
            <person name="Cabau C."/>
            <person name="Klopp C."/>
            <person name="Thompson A.W."/>
            <person name="Robinson-Rechavi M."/>
            <person name="Braasch I."/>
            <person name="Lecointre G."/>
            <person name="Bobe J."/>
            <person name="Postlethwait J.H."/>
            <person name="Berthelot C."/>
            <person name="Roest Crollius H."/>
            <person name="Guiguen Y."/>
        </authorList>
    </citation>
    <scope>NUCLEOTIDE SEQUENCE</scope>
    <source>
        <strain evidence="2">WJC10195</strain>
    </source>
</reference>
<proteinExistence type="predicted"/>
<dbReference type="EMBL" id="JAINUF010000021">
    <property type="protein sequence ID" value="KAJ8334655.1"/>
    <property type="molecule type" value="Genomic_DNA"/>
</dbReference>
<feature type="compositionally biased region" description="Basic residues" evidence="1">
    <location>
        <begin position="71"/>
        <end position="87"/>
    </location>
</feature>
<organism evidence="2 3">
    <name type="scientific">Synaphobranchus kaupii</name>
    <name type="common">Kaup's arrowtooth eel</name>
    <dbReference type="NCBI Taxonomy" id="118154"/>
    <lineage>
        <taxon>Eukaryota</taxon>
        <taxon>Metazoa</taxon>
        <taxon>Chordata</taxon>
        <taxon>Craniata</taxon>
        <taxon>Vertebrata</taxon>
        <taxon>Euteleostomi</taxon>
        <taxon>Actinopterygii</taxon>
        <taxon>Neopterygii</taxon>
        <taxon>Teleostei</taxon>
        <taxon>Anguilliformes</taxon>
        <taxon>Synaphobranchidae</taxon>
        <taxon>Synaphobranchus</taxon>
    </lineage>
</organism>
<evidence type="ECO:0000313" key="2">
    <source>
        <dbReference type="EMBL" id="KAJ8334655.1"/>
    </source>
</evidence>
<dbReference type="Proteomes" id="UP001152622">
    <property type="component" value="Chromosome 21"/>
</dbReference>
<dbReference type="AlphaFoldDB" id="A0A9Q1E9G7"/>
<comment type="caution">
    <text evidence="2">The sequence shown here is derived from an EMBL/GenBank/DDBJ whole genome shotgun (WGS) entry which is preliminary data.</text>
</comment>
<keyword evidence="3" id="KW-1185">Reference proteome</keyword>
<accession>A0A9Q1E9G7</accession>
<protein>
    <submittedName>
        <fullName evidence="2">Uncharacterized protein</fullName>
    </submittedName>
</protein>
<evidence type="ECO:0000313" key="3">
    <source>
        <dbReference type="Proteomes" id="UP001152622"/>
    </source>
</evidence>
<gene>
    <name evidence="2" type="ORF">SKAU_G00402940</name>
</gene>
<evidence type="ECO:0000256" key="1">
    <source>
        <dbReference type="SAM" id="MobiDB-lite"/>
    </source>
</evidence>
<name>A0A9Q1E9G7_SYNKA</name>
<sequence length="87" mass="9520">MFASAEKINGGTSWLNKGREAGTWTARITLVSRRMYGLEDRAPAESAAERVASWSYQSCAPPLPAPPPTRTRAHMRGPLQTRRHGAA</sequence>
<feature type="region of interest" description="Disordered" evidence="1">
    <location>
        <begin position="55"/>
        <end position="87"/>
    </location>
</feature>